<feature type="transmembrane region" description="Helical" evidence="9">
    <location>
        <begin position="354"/>
        <end position="376"/>
    </location>
</feature>
<evidence type="ECO:0000256" key="4">
    <source>
        <dbReference type="ARBA" id="ARBA00022847"/>
    </source>
</evidence>
<keyword evidence="7" id="KW-0915">Sodium</keyword>
<feature type="binding site" evidence="7">
    <location>
        <position position="102"/>
    </location>
    <ligand>
        <name>Na(+)</name>
        <dbReference type="ChEBI" id="CHEBI:29101"/>
        <label>1</label>
    </ligand>
</feature>
<feature type="transmembrane region" description="Helical" evidence="9">
    <location>
        <begin position="150"/>
        <end position="172"/>
    </location>
</feature>
<dbReference type="InterPro" id="IPR037272">
    <property type="entry name" value="SNS_sf"/>
</dbReference>
<keyword evidence="2" id="KW-0813">Transport</keyword>
<keyword evidence="6 9" id="KW-0472">Membrane</keyword>
<keyword evidence="7" id="KW-0479">Metal-binding</keyword>
<feature type="transmembrane region" description="Helical" evidence="9">
    <location>
        <begin position="585"/>
        <end position="609"/>
    </location>
</feature>
<feature type="transmembrane region" description="Helical" evidence="9">
    <location>
        <begin position="508"/>
        <end position="531"/>
    </location>
</feature>
<comment type="subcellular location">
    <subcellularLocation>
        <location evidence="1">Membrane</location>
        <topology evidence="1">Multi-pass membrane protein</topology>
    </subcellularLocation>
</comment>
<dbReference type="PANTHER" id="PTHR11616:SF241">
    <property type="entry name" value="SODIUM- AND CHLORIDE-DEPENDENT GLYCINE TRANSPORTER 2"/>
    <property type="match status" value="1"/>
</dbReference>
<feature type="transmembrane region" description="Helical" evidence="9">
    <location>
        <begin position="462"/>
        <end position="487"/>
    </location>
</feature>
<dbReference type="PANTHER" id="PTHR11616">
    <property type="entry name" value="SODIUM/CHLORIDE DEPENDENT TRANSPORTER"/>
    <property type="match status" value="1"/>
</dbReference>
<dbReference type="InterPro" id="IPR000175">
    <property type="entry name" value="Na/ntran_symport"/>
</dbReference>
<name>A0A914MGP2_MELIC</name>
<dbReference type="GO" id="GO:0005886">
    <property type="term" value="C:plasma membrane"/>
    <property type="evidence" value="ECO:0007669"/>
    <property type="project" value="TreeGrafter"/>
</dbReference>
<evidence type="ECO:0000256" key="5">
    <source>
        <dbReference type="ARBA" id="ARBA00022989"/>
    </source>
</evidence>
<dbReference type="Proteomes" id="UP000887563">
    <property type="component" value="Unplaced"/>
</dbReference>
<evidence type="ECO:0000313" key="10">
    <source>
        <dbReference type="Proteomes" id="UP000887563"/>
    </source>
</evidence>
<dbReference type="Pfam" id="PF00209">
    <property type="entry name" value="SNF"/>
    <property type="match status" value="2"/>
</dbReference>
<organism evidence="10 11">
    <name type="scientific">Meloidogyne incognita</name>
    <name type="common">Southern root-knot nematode worm</name>
    <name type="synonym">Oxyuris incognita</name>
    <dbReference type="NCBI Taxonomy" id="6306"/>
    <lineage>
        <taxon>Eukaryota</taxon>
        <taxon>Metazoa</taxon>
        <taxon>Ecdysozoa</taxon>
        <taxon>Nematoda</taxon>
        <taxon>Chromadorea</taxon>
        <taxon>Rhabditida</taxon>
        <taxon>Tylenchina</taxon>
        <taxon>Tylenchomorpha</taxon>
        <taxon>Tylenchoidea</taxon>
        <taxon>Meloidogynidae</taxon>
        <taxon>Meloidogyninae</taxon>
        <taxon>Meloidogyne</taxon>
        <taxon>Meloidogyne incognita group</taxon>
    </lineage>
</organism>
<feature type="transmembrane region" description="Helical" evidence="9">
    <location>
        <begin position="280"/>
        <end position="305"/>
    </location>
</feature>
<evidence type="ECO:0000256" key="8">
    <source>
        <dbReference type="PIRSR" id="PIRSR600175-2"/>
    </source>
</evidence>
<dbReference type="GO" id="GO:0089718">
    <property type="term" value="P:amino acid import across plasma membrane"/>
    <property type="evidence" value="ECO:0007669"/>
    <property type="project" value="TreeGrafter"/>
</dbReference>
<protein>
    <submittedName>
        <fullName evidence="11">Uncharacterized protein</fullName>
    </submittedName>
</protein>
<evidence type="ECO:0000256" key="6">
    <source>
        <dbReference type="ARBA" id="ARBA00023136"/>
    </source>
</evidence>
<feature type="disulfide bond" evidence="8">
    <location>
        <begin position="199"/>
        <end position="208"/>
    </location>
</feature>
<feature type="transmembrane region" description="Helical" evidence="9">
    <location>
        <begin position="388"/>
        <end position="408"/>
    </location>
</feature>
<sequence>MSSSGVIFNVLYLFNYSLIYQQVSRSSNEVTRTSSFEYEDVSVKRASSPPSSIEGDEYPRSIESERMLSGISMRSLRTRVPWEKKGVYHHFIHFSHILSQSNMIKFPYFPFIFAYVSAYLFVGVPVLCVEMALGQFASVPPVELFRKMCPSLAGIGTVMLALLMFKAISMAADSTQALLSALYTIREGFRSGGPLWNNCTFSGSSHLCFRRSYTQCYEIIQSNTSHTLSEFNSLNCHGWIRGLDIIYNVSSKQRWRMWRPPHLDFITANVYMPIFHQKDWFFPFKSGAILLIIWTVTGFLIFIGIRKLGKTFVCLKGIIGVAMLLNMLMSLYYTPADADWHEFFKFDLSPLSSFGIWADAVGFVIVSLALGTGSVQKISSLSDFNENFFYNALITSAADLLFSLISGITHFSSIASMAHRIYPEDEIPHRIKFMFTHEHVTPITMFPEHIIWSTKFGWIFGVLHYLAIGFLGITHTVVCFDMVKFAFEELVLKFKQREAFLGYDEDNKIQFSATCGVVIFGIIASIGLIGPNGITVSKLWIEFSSIGFMLVSLSEIFAINIHYGFRRYLANVQTMLQNHQHKSHLLYTLSAIWYYLFAPTFIVVTILFKVYKNKSIKVLEYSFPSGFQFYGWMVVILAAITVLVPLIHYLLAFAKIHAVSHIFEPLPSWGPINYNDFSKNLKNERAASVNI</sequence>
<dbReference type="PROSITE" id="PS50267">
    <property type="entry name" value="NA_NEUROTRAN_SYMP_3"/>
    <property type="match status" value="1"/>
</dbReference>
<evidence type="ECO:0000256" key="9">
    <source>
        <dbReference type="SAM" id="Phobius"/>
    </source>
</evidence>
<dbReference type="GO" id="GO:0005283">
    <property type="term" value="F:amino acid:sodium symporter activity"/>
    <property type="evidence" value="ECO:0007669"/>
    <property type="project" value="TreeGrafter"/>
</dbReference>
<feature type="transmembrane region" description="Helical" evidence="9">
    <location>
        <begin position="312"/>
        <end position="334"/>
    </location>
</feature>
<feature type="transmembrane region" description="Helical" evidence="9">
    <location>
        <begin position="108"/>
        <end position="129"/>
    </location>
</feature>
<evidence type="ECO:0000256" key="3">
    <source>
        <dbReference type="ARBA" id="ARBA00022692"/>
    </source>
</evidence>
<proteinExistence type="predicted"/>
<dbReference type="GO" id="GO:0046872">
    <property type="term" value="F:metal ion binding"/>
    <property type="evidence" value="ECO:0007669"/>
    <property type="project" value="UniProtKB-KW"/>
</dbReference>
<keyword evidence="10" id="KW-1185">Reference proteome</keyword>
<evidence type="ECO:0000256" key="7">
    <source>
        <dbReference type="PIRSR" id="PIRSR600175-1"/>
    </source>
</evidence>
<feature type="transmembrane region" description="Helical" evidence="9">
    <location>
        <begin position="543"/>
        <end position="565"/>
    </location>
</feature>
<dbReference type="WBParaSite" id="Minc3s01850g26745">
    <property type="protein sequence ID" value="Minc3s01850g26745"/>
    <property type="gene ID" value="Minc3s01850g26745"/>
</dbReference>
<evidence type="ECO:0000256" key="2">
    <source>
        <dbReference type="ARBA" id="ARBA00022448"/>
    </source>
</evidence>
<keyword evidence="8" id="KW-1015">Disulfide bond</keyword>
<feature type="binding site" evidence="7">
    <location>
        <position position="367"/>
    </location>
    <ligand>
        <name>Na(+)</name>
        <dbReference type="ChEBI" id="CHEBI:29101"/>
        <label>1</label>
    </ligand>
</feature>
<keyword evidence="5 9" id="KW-1133">Transmembrane helix</keyword>
<reference evidence="11" key="1">
    <citation type="submission" date="2022-11" db="UniProtKB">
        <authorList>
            <consortium name="WormBaseParasite"/>
        </authorList>
    </citation>
    <scope>IDENTIFICATION</scope>
</reference>
<feature type="binding site" evidence="7">
    <location>
        <position position="471"/>
    </location>
    <ligand>
        <name>Na(+)</name>
        <dbReference type="ChEBI" id="CHEBI:29101"/>
        <label>1</label>
    </ligand>
</feature>
<keyword evidence="4" id="KW-0769">Symport</keyword>
<accession>A0A914MGP2</accession>
<feature type="transmembrane region" description="Helical" evidence="9">
    <location>
        <begin position="629"/>
        <end position="651"/>
    </location>
</feature>
<evidence type="ECO:0000256" key="1">
    <source>
        <dbReference type="ARBA" id="ARBA00004141"/>
    </source>
</evidence>
<evidence type="ECO:0000313" key="11">
    <source>
        <dbReference type="WBParaSite" id="Minc3s01850g26745"/>
    </source>
</evidence>
<dbReference type="SUPFAM" id="SSF161070">
    <property type="entry name" value="SNF-like"/>
    <property type="match status" value="1"/>
</dbReference>
<keyword evidence="3 9" id="KW-0812">Transmembrane</keyword>
<dbReference type="AlphaFoldDB" id="A0A914MGP2"/>